<sequence>MVGSLESHDDVCAELCLATDAAVVAVDYRLAPEHRHPAQLDDVATVFAAVARAFATVAVAGDSAGATLVAGLCVRLARQGKPKPAGAVLIYPWLGGELDWPSYIDNAEAPMLRTSDLSFYAEARYGGSVPAGPLDEAMPLEATDFGIFPPSFVVTADVDPLRDDGSVFAARLTEAGVPATCRNEAQLVHGFLRARHRSARARVAFEAIGAALRDLLGARQT</sequence>
<dbReference type="PANTHER" id="PTHR48081">
    <property type="entry name" value="AB HYDROLASE SUPERFAMILY PROTEIN C4A8.06C"/>
    <property type="match status" value="1"/>
</dbReference>
<dbReference type="AlphaFoldDB" id="A0AAU7XEI1"/>
<evidence type="ECO:0000256" key="3">
    <source>
        <dbReference type="PROSITE-ProRule" id="PRU10038"/>
    </source>
</evidence>
<name>A0AAU7XEI1_9HYPH</name>
<dbReference type="SUPFAM" id="SSF53474">
    <property type="entry name" value="alpha/beta-Hydrolases"/>
    <property type="match status" value="1"/>
</dbReference>
<evidence type="ECO:0000256" key="2">
    <source>
        <dbReference type="ARBA" id="ARBA00022801"/>
    </source>
</evidence>
<dbReference type="InterPro" id="IPR033140">
    <property type="entry name" value="Lipase_GDXG_put_SER_AS"/>
</dbReference>
<accession>A0AAU7XEI1</accession>
<dbReference type="InterPro" id="IPR050300">
    <property type="entry name" value="GDXG_lipolytic_enzyme"/>
</dbReference>
<comment type="similarity">
    <text evidence="1">Belongs to the 'GDXG' lipolytic enzyme family.</text>
</comment>
<gene>
    <name evidence="5" type="ORF">ABS361_08295</name>
</gene>
<dbReference type="RefSeq" id="WP_407051305.1">
    <property type="nucleotide sequence ID" value="NZ_CP158568.1"/>
</dbReference>
<dbReference type="PROSITE" id="PS01174">
    <property type="entry name" value="LIPASE_GDXG_SER"/>
    <property type="match status" value="1"/>
</dbReference>
<evidence type="ECO:0000256" key="1">
    <source>
        <dbReference type="ARBA" id="ARBA00010515"/>
    </source>
</evidence>
<reference evidence="5" key="1">
    <citation type="submission" date="2024-06" db="EMBL/GenBank/DDBJ databases">
        <title>Methylostella associata gen. nov., sp. nov., a novel Ancalomicrobiaceae-affiliated facultatively methylotrophic bacteria that feed on methanotrophs of the genus Methylococcus.</title>
        <authorList>
            <person name="Saltykova V."/>
            <person name="Danilova O.V."/>
            <person name="Oshkin I.Y."/>
            <person name="Belova S.E."/>
            <person name="Pimenov N.V."/>
            <person name="Dedysh S.N."/>
        </authorList>
    </citation>
    <scope>NUCLEOTIDE SEQUENCE</scope>
    <source>
        <strain evidence="5">S20</strain>
    </source>
</reference>
<dbReference type="InterPro" id="IPR013094">
    <property type="entry name" value="AB_hydrolase_3"/>
</dbReference>
<protein>
    <submittedName>
        <fullName evidence="5">Alpha/beta hydrolase</fullName>
    </submittedName>
</protein>
<dbReference type="PANTHER" id="PTHR48081:SF8">
    <property type="entry name" value="ALPHA_BETA HYDROLASE FOLD-3 DOMAIN-CONTAINING PROTEIN-RELATED"/>
    <property type="match status" value="1"/>
</dbReference>
<proteinExistence type="inferred from homology"/>
<evidence type="ECO:0000313" key="5">
    <source>
        <dbReference type="EMBL" id="XBY46208.1"/>
    </source>
</evidence>
<dbReference type="KEGG" id="mflg:ABS361_08295"/>
<evidence type="ECO:0000259" key="4">
    <source>
        <dbReference type="Pfam" id="PF07859"/>
    </source>
</evidence>
<dbReference type="GO" id="GO:0016787">
    <property type="term" value="F:hydrolase activity"/>
    <property type="evidence" value="ECO:0007669"/>
    <property type="project" value="UniProtKB-KW"/>
</dbReference>
<organism evidence="5">
    <name type="scientific">Methyloraptor flagellatus</name>
    <dbReference type="NCBI Taxonomy" id="3162530"/>
    <lineage>
        <taxon>Bacteria</taxon>
        <taxon>Pseudomonadati</taxon>
        <taxon>Pseudomonadota</taxon>
        <taxon>Alphaproteobacteria</taxon>
        <taxon>Hyphomicrobiales</taxon>
        <taxon>Ancalomicrobiaceae</taxon>
        <taxon>Methyloraptor</taxon>
    </lineage>
</organism>
<dbReference type="Gene3D" id="3.40.50.1820">
    <property type="entry name" value="alpha/beta hydrolase"/>
    <property type="match status" value="1"/>
</dbReference>
<dbReference type="EMBL" id="CP158568">
    <property type="protein sequence ID" value="XBY46208.1"/>
    <property type="molecule type" value="Genomic_DNA"/>
</dbReference>
<feature type="domain" description="Alpha/beta hydrolase fold-3" evidence="4">
    <location>
        <begin position="2"/>
        <end position="192"/>
    </location>
</feature>
<dbReference type="InterPro" id="IPR029058">
    <property type="entry name" value="AB_hydrolase_fold"/>
</dbReference>
<feature type="active site" evidence="3">
    <location>
        <position position="63"/>
    </location>
</feature>
<keyword evidence="2 5" id="KW-0378">Hydrolase</keyword>
<dbReference type="Pfam" id="PF07859">
    <property type="entry name" value="Abhydrolase_3"/>
    <property type="match status" value="1"/>
</dbReference>